<feature type="non-terminal residue" evidence="1">
    <location>
        <position position="158"/>
    </location>
</feature>
<gene>
    <name evidence="1" type="ORF">GMARGA_LOCUS46034</name>
</gene>
<keyword evidence="2" id="KW-1185">Reference proteome</keyword>
<dbReference type="EMBL" id="CAJVQB010168315">
    <property type="protein sequence ID" value="CAG8857213.1"/>
    <property type="molecule type" value="Genomic_DNA"/>
</dbReference>
<evidence type="ECO:0000313" key="2">
    <source>
        <dbReference type="Proteomes" id="UP000789901"/>
    </source>
</evidence>
<comment type="caution">
    <text evidence="1">The sequence shown here is derived from an EMBL/GenBank/DDBJ whole genome shotgun (WGS) entry which is preliminary data.</text>
</comment>
<feature type="non-terminal residue" evidence="1">
    <location>
        <position position="1"/>
    </location>
</feature>
<organism evidence="1 2">
    <name type="scientific">Gigaspora margarita</name>
    <dbReference type="NCBI Taxonomy" id="4874"/>
    <lineage>
        <taxon>Eukaryota</taxon>
        <taxon>Fungi</taxon>
        <taxon>Fungi incertae sedis</taxon>
        <taxon>Mucoromycota</taxon>
        <taxon>Glomeromycotina</taxon>
        <taxon>Glomeromycetes</taxon>
        <taxon>Diversisporales</taxon>
        <taxon>Gigasporaceae</taxon>
        <taxon>Gigaspora</taxon>
    </lineage>
</organism>
<reference evidence="1 2" key="1">
    <citation type="submission" date="2021-06" db="EMBL/GenBank/DDBJ databases">
        <authorList>
            <person name="Kallberg Y."/>
            <person name="Tangrot J."/>
            <person name="Rosling A."/>
        </authorList>
    </citation>
    <scope>NUCLEOTIDE SEQUENCE [LARGE SCALE GENOMIC DNA]</scope>
    <source>
        <strain evidence="1 2">120-4 pot B 10/14</strain>
    </source>
</reference>
<evidence type="ECO:0000313" key="1">
    <source>
        <dbReference type="EMBL" id="CAG8857213.1"/>
    </source>
</evidence>
<accession>A0ABN7XPE5</accession>
<name>A0ABN7XPE5_GIGMA</name>
<dbReference type="Proteomes" id="UP000789901">
    <property type="component" value="Unassembled WGS sequence"/>
</dbReference>
<protein>
    <submittedName>
        <fullName evidence="1">46219_t:CDS:1</fullName>
    </submittedName>
</protein>
<proteinExistence type="predicted"/>
<sequence>GSETNMLTIEDVHHEETQINMVFYGRNQPMNDLLDNVDTHQNAFQENTTFCNWSDMVNGINRPYNNNQAEYNISNYNKYDNLMMNSESTCYKQFRTNMFCDLDALNRINNSHNQFEHDNNNGDTYYKEVQEDMLFRDWDHTVNKYSINSNVLNNTNQV</sequence>